<dbReference type="EMBL" id="JARKIK010000056">
    <property type="protein sequence ID" value="KAK8732525.1"/>
    <property type="molecule type" value="Genomic_DNA"/>
</dbReference>
<protein>
    <recommendedName>
        <fullName evidence="11">Cytokine-inducible SH2-containing protein</fullName>
    </recommendedName>
</protein>
<feature type="compositionally biased region" description="Low complexity" evidence="6">
    <location>
        <begin position="151"/>
        <end position="160"/>
    </location>
</feature>
<feature type="region of interest" description="Disordered" evidence="6">
    <location>
        <begin position="151"/>
        <end position="184"/>
    </location>
</feature>
<accession>A0AAW0WJZ0</accession>
<gene>
    <name evidence="9" type="ORF">OTU49_006801</name>
</gene>
<evidence type="ECO:0000256" key="5">
    <source>
        <dbReference type="PROSITE-ProRule" id="PRU00191"/>
    </source>
</evidence>
<feature type="region of interest" description="Disordered" evidence="6">
    <location>
        <begin position="112"/>
        <end position="137"/>
    </location>
</feature>
<dbReference type="Gene3D" id="3.30.505.10">
    <property type="entry name" value="SH2 domain"/>
    <property type="match status" value="1"/>
</dbReference>
<name>A0AAW0WJZ0_CHEQU</name>
<dbReference type="Proteomes" id="UP001445076">
    <property type="component" value="Unassembled WGS sequence"/>
</dbReference>
<reference evidence="9 10" key="1">
    <citation type="journal article" date="2024" name="BMC Genomics">
        <title>Genome assembly of redclaw crayfish (Cherax quadricarinatus) provides insights into its immune adaptation and hypoxia tolerance.</title>
        <authorList>
            <person name="Liu Z."/>
            <person name="Zheng J."/>
            <person name="Li H."/>
            <person name="Fang K."/>
            <person name="Wang S."/>
            <person name="He J."/>
            <person name="Zhou D."/>
            <person name="Weng S."/>
            <person name="Chi M."/>
            <person name="Gu Z."/>
            <person name="He J."/>
            <person name="Li F."/>
            <person name="Wang M."/>
        </authorList>
    </citation>
    <scope>NUCLEOTIDE SEQUENCE [LARGE SCALE GENOMIC DNA]</scope>
    <source>
        <strain evidence="9">ZL_2023a</strain>
    </source>
</reference>
<dbReference type="PANTHER" id="PTHR10155">
    <property type="entry name" value="PHOSPHATIDYLINOSITOL 3-KINASE REGULATORY SUBUNIT"/>
    <property type="match status" value="1"/>
</dbReference>
<evidence type="ECO:0000256" key="2">
    <source>
        <dbReference type="ARBA" id="ARBA00022700"/>
    </source>
</evidence>
<sequence length="352" mass="38057">MLVCPGCHIGLSPAMPMPQPASHTMTLPVSAPCSAPAHWLTTTHLTPGHVQPPYVCGRMFQMGGLAAVRPCLPVPHDACHVVCCLACPHSCPTLRSCALTTKLPCAVPEVRSSLHTSGGGLVETESETNRSTSPDTKVNHQASLNLLLSAPSPAAATPNTRPQPDVPPALRQSPPPPLPKETDSVCDSRVLTATRHALEESGWYYGAISWLQAAAMLQDTSVGTFLLRDSASSQCLYSLSVQTSNGPTSVRIHYSCGRFRLDCTGHSQKNMPEFNGVVQLVEHYVRVTSTQVWVDHEGNTFSPIDIRRPLRKSVPSLQHLCRLSLNTSNTTTPDATLPPALRSFLRRYPHKC</sequence>
<dbReference type="PRINTS" id="PR00401">
    <property type="entry name" value="SH2DOMAIN"/>
</dbReference>
<dbReference type="GO" id="GO:0005942">
    <property type="term" value="C:phosphatidylinositol 3-kinase complex"/>
    <property type="evidence" value="ECO:0007669"/>
    <property type="project" value="TreeGrafter"/>
</dbReference>
<evidence type="ECO:0000256" key="3">
    <source>
        <dbReference type="ARBA" id="ARBA00022786"/>
    </source>
</evidence>
<keyword evidence="2" id="KW-0734">Signal transduction inhibitor</keyword>
<dbReference type="GO" id="GO:0009968">
    <property type="term" value="P:negative regulation of signal transduction"/>
    <property type="evidence" value="ECO:0007669"/>
    <property type="project" value="UniProtKB-KW"/>
</dbReference>
<evidence type="ECO:0000313" key="10">
    <source>
        <dbReference type="Proteomes" id="UP001445076"/>
    </source>
</evidence>
<keyword evidence="4 5" id="KW-0727">SH2 domain</keyword>
<organism evidence="9 10">
    <name type="scientific">Cherax quadricarinatus</name>
    <name type="common">Australian red claw crayfish</name>
    <dbReference type="NCBI Taxonomy" id="27406"/>
    <lineage>
        <taxon>Eukaryota</taxon>
        <taxon>Metazoa</taxon>
        <taxon>Ecdysozoa</taxon>
        <taxon>Arthropoda</taxon>
        <taxon>Crustacea</taxon>
        <taxon>Multicrustacea</taxon>
        <taxon>Malacostraca</taxon>
        <taxon>Eumalacostraca</taxon>
        <taxon>Eucarida</taxon>
        <taxon>Decapoda</taxon>
        <taxon>Pleocyemata</taxon>
        <taxon>Astacidea</taxon>
        <taxon>Parastacoidea</taxon>
        <taxon>Parastacidae</taxon>
        <taxon>Cherax</taxon>
    </lineage>
</organism>
<evidence type="ECO:0000256" key="6">
    <source>
        <dbReference type="SAM" id="MobiDB-lite"/>
    </source>
</evidence>
<keyword evidence="1" id="KW-0341">Growth regulation</keyword>
<proteinExistence type="predicted"/>
<evidence type="ECO:0000256" key="4">
    <source>
        <dbReference type="ARBA" id="ARBA00022999"/>
    </source>
</evidence>
<feature type="domain" description="SOCS box" evidence="8">
    <location>
        <begin position="305"/>
        <end position="351"/>
    </location>
</feature>
<evidence type="ECO:0000313" key="9">
    <source>
        <dbReference type="EMBL" id="KAK8732525.1"/>
    </source>
</evidence>
<dbReference type="SMART" id="SM00252">
    <property type="entry name" value="SH2"/>
    <property type="match status" value="1"/>
</dbReference>
<dbReference type="InterPro" id="IPR000980">
    <property type="entry name" value="SH2"/>
</dbReference>
<dbReference type="InterPro" id="IPR036036">
    <property type="entry name" value="SOCS_box-like_dom_sf"/>
</dbReference>
<evidence type="ECO:0000256" key="1">
    <source>
        <dbReference type="ARBA" id="ARBA00022604"/>
    </source>
</evidence>
<dbReference type="PANTHER" id="PTHR10155:SF16">
    <property type="entry name" value="SUPPRESSOR OF CYTOKINE SIGNALING 2"/>
    <property type="match status" value="1"/>
</dbReference>
<dbReference type="SMART" id="SM00253">
    <property type="entry name" value="SOCS"/>
    <property type="match status" value="1"/>
</dbReference>
<comment type="caution">
    <text evidence="9">The sequence shown here is derived from an EMBL/GenBank/DDBJ whole genome shotgun (WGS) entry which is preliminary data.</text>
</comment>
<dbReference type="GO" id="GO:0046854">
    <property type="term" value="P:phosphatidylinositol phosphate biosynthetic process"/>
    <property type="evidence" value="ECO:0007669"/>
    <property type="project" value="TreeGrafter"/>
</dbReference>
<evidence type="ECO:0000259" key="7">
    <source>
        <dbReference type="PROSITE" id="PS50001"/>
    </source>
</evidence>
<dbReference type="SUPFAM" id="SSF55550">
    <property type="entry name" value="SH2 domain"/>
    <property type="match status" value="1"/>
</dbReference>
<keyword evidence="3" id="KW-0833">Ubl conjugation pathway</keyword>
<dbReference type="Pfam" id="PF00017">
    <property type="entry name" value="SH2"/>
    <property type="match status" value="1"/>
</dbReference>
<dbReference type="InterPro" id="IPR036860">
    <property type="entry name" value="SH2_dom_sf"/>
</dbReference>
<dbReference type="CDD" id="cd09923">
    <property type="entry name" value="SH2_SOCS_family"/>
    <property type="match status" value="1"/>
</dbReference>
<keyword evidence="10" id="KW-1185">Reference proteome</keyword>
<dbReference type="SMART" id="SM00969">
    <property type="entry name" value="SOCS_box"/>
    <property type="match status" value="1"/>
</dbReference>
<evidence type="ECO:0000259" key="8">
    <source>
        <dbReference type="PROSITE" id="PS50225"/>
    </source>
</evidence>
<dbReference type="PROSITE" id="PS50001">
    <property type="entry name" value="SH2"/>
    <property type="match status" value="1"/>
</dbReference>
<dbReference type="SUPFAM" id="SSF158235">
    <property type="entry name" value="SOCS box-like"/>
    <property type="match status" value="1"/>
</dbReference>
<dbReference type="GO" id="GO:0035556">
    <property type="term" value="P:intracellular signal transduction"/>
    <property type="evidence" value="ECO:0007669"/>
    <property type="project" value="InterPro"/>
</dbReference>
<dbReference type="GO" id="GO:0046935">
    <property type="term" value="F:1-phosphatidylinositol-3-kinase regulator activity"/>
    <property type="evidence" value="ECO:0007669"/>
    <property type="project" value="TreeGrafter"/>
</dbReference>
<evidence type="ECO:0008006" key="11">
    <source>
        <dbReference type="Google" id="ProtNLM"/>
    </source>
</evidence>
<dbReference type="AlphaFoldDB" id="A0AAW0WJZ0"/>
<dbReference type="Gene3D" id="1.10.750.20">
    <property type="entry name" value="SOCS box"/>
    <property type="match status" value="1"/>
</dbReference>
<dbReference type="InterPro" id="IPR001496">
    <property type="entry name" value="SOCS_box"/>
</dbReference>
<feature type="domain" description="SH2" evidence="7">
    <location>
        <begin position="203"/>
        <end position="310"/>
    </location>
</feature>
<dbReference type="PROSITE" id="PS50225">
    <property type="entry name" value="SOCS"/>
    <property type="match status" value="1"/>
</dbReference>